<name>A0A6I1MSH5_9CLOT</name>
<dbReference type="InterPro" id="IPR016156">
    <property type="entry name" value="FAD/NAD-linked_Rdtase_dimer_sf"/>
</dbReference>
<evidence type="ECO:0000256" key="6">
    <source>
        <dbReference type="ARBA" id="ARBA00023284"/>
    </source>
</evidence>
<comment type="caution">
    <text evidence="9">The sequence shown here is derived from an EMBL/GenBank/DDBJ whole genome shotgun (WGS) entry which is preliminary data.</text>
</comment>
<dbReference type="PANTHER" id="PTHR43429">
    <property type="entry name" value="PYRIDINE NUCLEOTIDE-DISULFIDE OXIDOREDUCTASE DOMAIN-CONTAINING"/>
    <property type="match status" value="1"/>
</dbReference>
<dbReference type="Pfam" id="PF02852">
    <property type="entry name" value="Pyr_redox_dim"/>
    <property type="match status" value="1"/>
</dbReference>
<evidence type="ECO:0000313" key="9">
    <source>
        <dbReference type="EMBL" id="MPQ43841.1"/>
    </source>
</evidence>
<feature type="domain" description="FAD/NAD(P)-binding" evidence="8">
    <location>
        <begin position="1"/>
        <end position="287"/>
    </location>
</feature>
<evidence type="ECO:0000259" key="7">
    <source>
        <dbReference type="Pfam" id="PF02852"/>
    </source>
</evidence>
<evidence type="ECO:0000256" key="1">
    <source>
        <dbReference type="ARBA" id="ARBA00001974"/>
    </source>
</evidence>
<keyword evidence="10" id="KW-1185">Reference proteome</keyword>
<organism evidence="9 10">
    <name type="scientific">Clostridium tarantellae</name>
    <dbReference type="NCBI Taxonomy" id="39493"/>
    <lineage>
        <taxon>Bacteria</taxon>
        <taxon>Bacillati</taxon>
        <taxon>Bacillota</taxon>
        <taxon>Clostridia</taxon>
        <taxon>Eubacteriales</taxon>
        <taxon>Clostridiaceae</taxon>
        <taxon>Clostridium</taxon>
    </lineage>
</organism>
<evidence type="ECO:0000256" key="5">
    <source>
        <dbReference type="ARBA" id="ARBA00023002"/>
    </source>
</evidence>
<dbReference type="InterPro" id="IPR004099">
    <property type="entry name" value="Pyr_nucl-diS_OxRdtase_dimer"/>
</dbReference>
<comment type="cofactor">
    <cofactor evidence="1">
        <name>FAD</name>
        <dbReference type="ChEBI" id="CHEBI:57692"/>
    </cofactor>
</comment>
<dbReference type="EC" id="1.8.1.14" evidence="9"/>
<dbReference type="NCBIfam" id="NF007123">
    <property type="entry name" value="PRK09564.1"/>
    <property type="match status" value="1"/>
</dbReference>
<keyword evidence="6" id="KW-0676">Redox-active center</keyword>
<accession>A0A6I1MSH5</accession>
<dbReference type="InterPro" id="IPR050260">
    <property type="entry name" value="FAD-bd_OxRdtase"/>
</dbReference>
<dbReference type="Proteomes" id="UP000430345">
    <property type="component" value="Unassembled WGS sequence"/>
</dbReference>
<dbReference type="PANTHER" id="PTHR43429:SF1">
    <property type="entry name" value="NAD(P)H SULFUR OXIDOREDUCTASE (COA-DEPENDENT)"/>
    <property type="match status" value="1"/>
</dbReference>
<comment type="similarity">
    <text evidence="2">Belongs to the class-III pyridine nucleotide-disulfide oxidoreductase family.</text>
</comment>
<evidence type="ECO:0000256" key="3">
    <source>
        <dbReference type="ARBA" id="ARBA00022630"/>
    </source>
</evidence>
<dbReference type="SUPFAM" id="SSF51905">
    <property type="entry name" value="FAD/NAD(P)-binding domain"/>
    <property type="match status" value="1"/>
</dbReference>
<protein>
    <submittedName>
        <fullName evidence="9">CoA-disulfide reductase</fullName>
        <ecNumber evidence="9">1.8.1.14</ecNumber>
    </submittedName>
</protein>
<evidence type="ECO:0000313" key="10">
    <source>
        <dbReference type="Proteomes" id="UP000430345"/>
    </source>
</evidence>
<evidence type="ECO:0000256" key="4">
    <source>
        <dbReference type="ARBA" id="ARBA00022827"/>
    </source>
</evidence>
<dbReference type="EMBL" id="WHJC01000113">
    <property type="protein sequence ID" value="MPQ43841.1"/>
    <property type="molecule type" value="Genomic_DNA"/>
</dbReference>
<gene>
    <name evidence="9" type="ORF">GBZ86_08730</name>
</gene>
<dbReference type="OrthoDB" id="9802028at2"/>
<dbReference type="PRINTS" id="PR00368">
    <property type="entry name" value="FADPNR"/>
</dbReference>
<evidence type="ECO:0000256" key="2">
    <source>
        <dbReference type="ARBA" id="ARBA00009130"/>
    </source>
</evidence>
<dbReference type="PRINTS" id="PR00411">
    <property type="entry name" value="PNDRDTASEI"/>
</dbReference>
<dbReference type="GO" id="GO:0050451">
    <property type="term" value="F:CoA-disulfide reductase (NADPH) activity"/>
    <property type="evidence" value="ECO:0007669"/>
    <property type="project" value="UniProtKB-EC"/>
</dbReference>
<reference evidence="9 10" key="1">
    <citation type="submission" date="2019-10" db="EMBL/GenBank/DDBJ databases">
        <title>The Genome Sequence of Clostridium tarantellae Isolated from Fish Brain.</title>
        <authorList>
            <person name="Bano L."/>
            <person name="Kiel M."/>
            <person name="Sales G."/>
            <person name="Doxey A.C."/>
            <person name="Mansfield M.J."/>
            <person name="Schiavone M."/>
            <person name="Rossetto O."/>
            <person name="Pirazzini M."/>
            <person name="Dobrindt U."/>
            <person name="Montecucco C."/>
        </authorList>
    </citation>
    <scope>NUCLEOTIDE SEQUENCE [LARGE SCALE GENOMIC DNA]</scope>
    <source>
        <strain evidence="9 10">DSM 3997</strain>
    </source>
</reference>
<keyword evidence="3" id="KW-0285">Flavoprotein</keyword>
<dbReference type="SUPFAM" id="SSF55424">
    <property type="entry name" value="FAD/NAD-linked reductases, dimerisation (C-terminal) domain"/>
    <property type="match status" value="1"/>
</dbReference>
<dbReference type="Gene3D" id="3.50.50.60">
    <property type="entry name" value="FAD/NAD(P)-binding domain"/>
    <property type="match status" value="2"/>
</dbReference>
<dbReference type="AlphaFoldDB" id="A0A6I1MSH5"/>
<dbReference type="RefSeq" id="WP_152889739.1">
    <property type="nucleotide sequence ID" value="NZ_WHJC01000113.1"/>
</dbReference>
<dbReference type="InterPro" id="IPR023753">
    <property type="entry name" value="FAD/NAD-binding_dom"/>
</dbReference>
<feature type="domain" description="Pyridine nucleotide-disulphide oxidoreductase dimerisation" evidence="7">
    <location>
        <begin position="330"/>
        <end position="434"/>
    </location>
</feature>
<proteinExistence type="inferred from homology"/>
<sequence length="446" mass="49485">MKYVVIGGIAAGMTMASKLKRLHKDAKIIVYEKSNYISFGACGLPYFIGGFFEDKNKMIARTVEQAEKNGIKVFLNSEVISCDFYNKKLTIKNINTLEIIEDNYDKLMIATGATPIIPNIKNINIKNVYTLRNMSDGIALKKSLKNLNNKKVGILGGGFIGVELLESLKKLNKEIHVFQLSNSILNNVFDKEITDIIKNYLLSENINLHLSTTILELKGNKKLEKVVTSKGNYPLDILIIATGVHPATEFLKNNNLNMFKNNALIIDEYGQTSIKDVYAAGDCATINHRILKEPIYLPLATGANKLGRIIAKNISSHYNEEKFPGTLGSASVKILNLQAATTGISEAQAKSYKFNYKTAFIEGVNHNDYYPGQSKIYLKLIYDEYTKAILGAQGIGKDGVIQRINLLATAIFNNMTTKELAMLDLSYSPPFSSTWDIINIIGNVAD</sequence>
<dbReference type="Pfam" id="PF07992">
    <property type="entry name" value="Pyr_redox_2"/>
    <property type="match status" value="1"/>
</dbReference>
<keyword evidence="4" id="KW-0274">FAD</keyword>
<keyword evidence="5 9" id="KW-0560">Oxidoreductase</keyword>
<dbReference type="InterPro" id="IPR036188">
    <property type="entry name" value="FAD/NAD-bd_sf"/>
</dbReference>
<evidence type="ECO:0000259" key="8">
    <source>
        <dbReference type="Pfam" id="PF07992"/>
    </source>
</evidence>